<name>A0A089LLR1_9BACL</name>
<gene>
    <name evidence="1" type="ORF">PSTEL_04370</name>
</gene>
<dbReference type="KEGG" id="pste:PSTEL_04370"/>
<accession>A0A089LLR1</accession>
<dbReference type="EMBL" id="CP009286">
    <property type="protein sequence ID" value="AIQ62456.1"/>
    <property type="molecule type" value="Genomic_DNA"/>
</dbReference>
<organism evidence="1 2">
    <name type="scientific">Paenibacillus stellifer</name>
    <dbReference type="NCBI Taxonomy" id="169760"/>
    <lineage>
        <taxon>Bacteria</taxon>
        <taxon>Bacillati</taxon>
        <taxon>Bacillota</taxon>
        <taxon>Bacilli</taxon>
        <taxon>Bacillales</taxon>
        <taxon>Paenibacillaceae</taxon>
        <taxon>Paenibacillus</taxon>
    </lineage>
</organism>
<keyword evidence="2" id="KW-1185">Reference proteome</keyword>
<reference evidence="1 2" key="1">
    <citation type="submission" date="2014-08" db="EMBL/GenBank/DDBJ databases">
        <title>Comparative genomics of the Paenibacillus odorifer group.</title>
        <authorList>
            <person name="den Bakker H.C."/>
            <person name="Tsai Y.-C."/>
            <person name="Martin N."/>
            <person name="Korlach J."/>
            <person name="Wiedmann M."/>
        </authorList>
    </citation>
    <scope>NUCLEOTIDE SEQUENCE [LARGE SCALE GENOMIC DNA]</scope>
    <source>
        <strain evidence="1 2">DSM 14472</strain>
    </source>
</reference>
<dbReference type="HOGENOM" id="CLU_145991_2_0_9"/>
<proteinExistence type="predicted"/>
<evidence type="ECO:0000313" key="2">
    <source>
        <dbReference type="Proteomes" id="UP000029507"/>
    </source>
</evidence>
<dbReference type="OrthoDB" id="3035462at2"/>
<evidence type="ECO:0000313" key="1">
    <source>
        <dbReference type="EMBL" id="AIQ62456.1"/>
    </source>
</evidence>
<dbReference type="AlphaFoldDB" id="A0A089LLR1"/>
<dbReference type="Proteomes" id="UP000029507">
    <property type="component" value="Chromosome"/>
</dbReference>
<sequence length="87" mass="9944">MDRRKASINWKSIMTPAFMKKHTAYDNLIDFMASGGFVIKKLDDVADFEGEALDHFIAGNTGFNGWSEMLSTAVGDYLEQTFRFYDF</sequence>
<dbReference type="RefSeq" id="WP_038693680.1">
    <property type="nucleotide sequence ID" value="NZ_CP009286.1"/>
</dbReference>
<dbReference type="STRING" id="169760.PSTEL_04370"/>
<protein>
    <submittedName>
        <fullName evidence="1">Uncharacterized protein</fullName>
    </submittedName>
</protein>